<organism evidence="2 3">
    <name type="scientific">Comamonas nitrativorans</name>
    <dbReference type="NCBI Taxonomy" id="108437"/>
    <lineage>
        <taxon>Bacteria</taxon>
        <taxon>Pseudomonadati</taxon>
        <taxon>Pseudomonadota</taxon>
        <taxon>Betaproteobacteria</taxon>
        <taxon>Burkholderiales</taxon>
        <taxon>Comamonadaceae</taxon>
        <taxon>Comamonas</taxon>
    </lineage>
</organism>
<evidence type="ECO:0000313" key="3">
    <source>
        <dbReference type="Proteomes" id="UP001595967"/>
    </source>
</evidence>
<feature type="coiled-coil region" evidence="1">
    <location>
        <begin position="1175"/>
        <end position="1209"/>
    </location>
</feature>
<dbReference type="EMBL" id="JBHSEW010000014">
    <property type="protein sequence ID" value="MFC4623289.1"/>
    <property type="molecule type" value="Genomic_DNA"/>
</dbReference>
<comment type="caution">
    <text evidence="2">The sequence shown here is derived from an EMBL/GenBank/DDBJ whole genome shotgun (WGS) entry which is preliminary data.</text>
</comment>
<evidence type="ECO:0000313" key="2">
    <source>
        <dbReference type="EMBL" id="MFC4623289.1"/>
    </source>
</evidence>
<gene>
    <name evidence="2" type="ORF">ACFO3A_13865</name>
</gene>
<keyword evidence="1" id="KW-0175">Coiled coil</keyword>
<accession>A0ABV9H0H5</accession>
<name>A0ABV9H0H5_9BURK</name>
<proteinExistence type="predicted"/>
<sequence>MSLISRVEVTNYLTEGINPNRRSADWKPMLTGITLRTDGGKSALVNITNGGGKTSLVELLLYLLSRDARLLKKIREKVAPKNRGYTHARIEFRTPPEDNYSAPSLLEIDPQNLPGETHVVGVALNDDINEQPIFYSYSGTLEDSPCYLYDRKSIAQVQDNAFVAATRALRGCKWNRFANRLEWEDHIRLFLPVEVIRRNVVYQLKGSDDQNASFFDFKPRGGESHDSAFFRAVVAPDLLSNLLSSFAEEDESAVEDTLLKSLTQIVRADKEIAAKNKRLVVREEGIAKLEPILAAGRKAHQLQQECDGLLRKLRSDVAFLRYFGVQGSRYALPGLPRSLPRLGEQDPRILTALKGMAILPDEGIVLLDKALSELSGVEVRVISQVADRKQIMSFSVKSQVIDFACDLENLNSGSVKGGHYRKGYTKEAAVKLPDLLANISGAKTTGLKEVLLHAFTIAEAQIDTNPGSRQVRALEAKKHGLLESAQSWEASQAQLASDVNKLRLQVKDRAENQGAWDDFVGLGALLPEDLRTEPMLAKTWLSEQFDDLQAEAAQRNTRRGELNRVWREYTEVLDHHGLEGLQGAQERLESLQTLHDTIQTESRRILPAITEASKLARRLQLAVQPLSDARDKASRLVETFEQLSPGVQRFVTVFGAVDPSTVNPTGDLTKASKAHSETQVALRSVTDERDNLWRLKAQSATFEEIFGAGTDALTYDPIKRHTNTLEELSTVRQDLGALLPHKEAIEAFNDRFPQATPQVWLEEAGRTLGRLREELRIQRELETSLRKEGEAIEQMRSVDDGSFEAAWAILAASPVRAVRLHQALQSAAMSPAERLDAMSALSGMLSAPVFETIEDLNEAAQLLEGACAWVPLILKEELSNALSKGVAISGRVRTLGFIGGATSRRVRILLEPEFARTELERVARELLLCQSAIALTEVGLSEVAPEGDGYQLALKAKAALDARADERYKTSLTDANRLEELLSQLKGQIEPQARAVLEATKEFKKLDGLARLSELSLLIPLAETELQKAADAKEAAEGRASHENLTARDDALRHSKLGGDAAYAAAKAAYANSCEEVEIAAAKAADAQEELVRLDEEQSELNRKQQAFEEDGGEQVRSLYQRVLRFAACAEDLQFMRGFEAASQEISETLGKIAAALAVNFERADAFRAHQGKSDMALLEEIARKEQDADQLKAKAEDARAGAERIARADVPNWQRLAKAIHEIAFEVGSRVARSKAVATQAANLEEGAAVPEAHAGYKQAMAVFEALSDPALESYGAVIESVEALAQTVQAMDLHEALQQHKAVASELATAAEQYRDQNTRFCSAALEVAQSRDSAFNALEIEEIGRATPDTIEALGVLFTQLQASLSKERDEAKQAMTIATQTAEDTLTQLAGLIQSATDNLATLNKVMARYPQGRFFFETQITGKAGVQDILNELKLDVERALRDQDGQSRGMRRGNDTQLKTMLRERLIESVFTNTEVQFVNGGIWGGRKSHVSGKLSTGQKIALEFMWIVRQAEYEIERGLQEMTSKQAAKSRAKANRVILIDGIFSTLSDRRIIKEALNGLRDLGGNFQIIGFLHSPNWNNDFAVFPVYHVGKKLVNQEGDGLVSFRELGREPGTVSFVSAITQPLPLEGAP</sequence>
<evidence type="ECO:0000256" key="1">
    <source>
        <dbReference type="SAM" id="Coils"/>
    </source>
</evidence>
<dbReference type="RefSeq" id="WP_377727499.1">
    <property type="nucleotide sequence ID" value="NZ_JBHSEW010000014.1"/>
</dbReference>
<protein>
    <submittedName>
        <fullName evidence="2">Uncharacterized protein</fullName>
    </submittedName>
</protein>
<dbReference type="Proteomes" id="UP001595967">
    <property type="component" value="Unassembled WGS sequence"/>
</dbReference>
<keyword evidence="3" id="KW-1185">Reference proteome</keyword>
<reference evidence="3" key="1">
    <citation type="journal article" date="2019" name="Int. J. Syst. Evol. Microbiol.">
        <title>The Global Catalogue of Microorganisms (GCM) 10K type strain sequencing project: providing services to taxonomists for standard genome sequencing and annotation.</title>
        <authorList>
            <consortium name="The Broad Institute Genomics Platform"/>
            <consortium name="The Broad Institute Genome Sequencing Center for Infectious Disease"/>
            <person name="Wu L."/>
            <person name="Ma J."/>
        </authorList>
    </citation>
    <scope>NUCLEOTIDE SEQUENCE [LARGE SCALE GENOMIC DNA]</scope>
    <source>
        <strain evidence="3">JCM 11650</strain>
    </source>
</reference>
<feature type="coiled-coil region" evidence="1">
    <location>
        <begin position="1077"/>
        <end position="1111"/>
    </location>
</feature>